<reference evidence="1 2" key="1">
    <citation type="submission" date="2017-03" db="EMBL/GenBank/DDBJ databases">
        <title>Genome of the blue death feigning beetle - Asbolus verrucosus.</title>
        <authorList>
            <person name="Rider S.D."/>
        </authorList>
    </citation>
    <scope>NUCLEOTIDE SEQUENCE [LARGE SCALE GENOMIC DNA]</scope>
    <source>
        <strain evidence="1">Butters</strain>
        <tissue evidence="1">Head and leg muscle</tissue>
    </source>
</reference>
<dbReference type="EMBL" id="QDEB01101708">
    <property type="protein sequence ID" value="RZC31884.1"/>
    <property type="molecule type" value="Genomic_DNA"/>
</dbReference>
<gene>
    <name evidence="1" type="ORF">BDFB_014328</name>
</gene>
<dbReference type="Proteomes" id="UP000292052">
    <property type="component" value="Unassembled WGS sequence"/>
</dbReference>
<comment type="caution">
    <text evidence="1">The sequence shown here is derived from an EMBL/GenBank/DDBJ whole genome shotgun (WGS) entry which is preliminary data.</text>
</comment>
<organism evidence="1 2">
    <name type="scientific">Asbolus verrucosus</name>
    <name type="common">Desert ironclad beetle</name>
    <dbReference type="NCBI Taxonomy" id="1661398"/>
    <lineage>
        <taxon>Eukaryota</taxon>
        <taxon>Metazoa</taxon>
        <taxon>Ecdysozoa</taxon>
        <taxon>Arthropoda</taxon>
        <taxon>Hexapoda</taxon>
        <taxon>Insecta</taxon>
        <taxon>Pterygota</taxon>
        <taxon>Neoptera</taxon>
        <taxon>Endopterygota</taxon>
        <taxon>Coleoptera</taxon>
        <taxon>Polyphaga</taxon>
        <taxon>Cucujiformia</taxon>
        <taxon>Tenebrionidae</taxon>
        <taxon>Pimeliinae</taxon>
        <taxon>Asbolus</taxon>
    </lineage>
</organism>
<accession>A0A482VGL6</accession>
<proteinExistence type="predicted"/>
<keyword evidence="2" id="KW-1185">Reference proteome</keyword>
<evidence type="ECO:0000313" key="2">
    <source>
        <dbReference type="Proteomes" id="UP000292052"/>
    </source>
</evidence>
<dbReference type="AlphaFoldDB" id="A0A482VGL6"/>
<protein>
    <submittedName>
        <fullName evidence="1">Uncharacterized protein</fullName>
    </submittedName>
</protein>
<evidence type="ECO:0000313" key="1">
    <source>
        <dbReference type="EMBL" id="RZC31884.1"/>
    </source>
</evidence>
<name>A0A482VGL6_ASBVE</name>
<sequence length="25" mass="3120">MTFTDRHKRCLLEMYFRNSEKIDGQ</sequence>